<evidence type="ECO:0000313" key="3">
    <source>
        <dbReference type="EMBL" id="MBV7380419.1"/>
    </source>
</evidence>
<dbReference type="Proteomes" id="UP000756530">
    <property type="component" value="Unassembled WGS sequence"/>
</dbReference>
<dbReference type="CDD" id="cd17470">
    <property type="entry name" value="T3SS_Flik_C"/>
    <property type="match status" value="1"/>
</dbReference>
<keyword evidence="3" id="KW-0966">Cell projection</keyword>
<feature type="region of interest" description="Disordered" evidence="1">
    <location>
        <begin position="1"/>
        <end position="179"/>
    </location>
</feature>
<feature type="compositionally biased region" description="Polar residues" evidence="1">
    <location>
        <begin position="142"/>
        <end position="158"/>
    </location>
</feature>
<keyword evidence="4" id="KW-1185">Reference proteome</keyword>
<reference evidence="3 4" key="1">
    <citation type="submission" date="2021-05" db="EMBL/GenBank/DDBJ databases">
        <title>Culturable bacteria isolated from Daya Bay.</title>
        <authorList>
            <person name="Zheng W."/>
            <person name="Yu S."/>
            <person name="Huang Y."/>
        </authorList>
    </citation>
    <scope>NUCLEOTIDE SEQUENCE [LARGE SCALE GENOMIC DNA]</scope>
    <source>
        <strain evidence="3 4">DP4N28-5</strain>
    </source>
</reference>
<sequence>MSHLAFAAPSNSKTPQKVSHTPDSPDIAKTARPEAQSSFSERFEEPKERPADGSEPSGNEVFETPRADTPRKSMEVDASKAGGIPFAASTSPKSVSEAAVPSERAGVSWPDAAGDGSANATSEAQQGSYVEAIGGQDAARTADTSLLSNKAPDSSGAKSRNDLERTMRPPSNLVEKPATEGAVAVAVNEPSENRTGSSDTLRGIAVVDKHVFSNDPIPLHPRNSAEVRTIATKQTEEAPAAMGNIREKAPSTNELKQPLQPISSAPAMDMLDPAPNLSSPSETTVAAEKPDTSVSRTSVPIQPPEAVEPDGDTPVRSASAFDDTQDSARTSPEPKTGKARLVTPALREATVMQTAVGPGPDLAHTTNRTDVESFVVDLPMGESGRNNAAQSSLVDAVTLARPETARHVVSQVADIVRMPADGRVEVTLRPEELGRLSLSFTQDAGTMNVSLSADRPETLELIRRNLDLLEQELRDMGFSNLAFDFGGGDGRDGPREDTGQKARVEILQPAVSDPADVTGANLRRSRHPSGGIDLRL</sequence>
<feature type="region of interest" description="Disordered" evidence="1">
    <location>
        <begin position="513"/>
        <end position="536"/>
    </location>
</feature>
<feature type="compositionally biased region" description="Polar residues" evidence="1">
    <location>
        <begin position="250"/>
        <end position="263"/>
    </location>
</feature>
<evidence type="ECO:0000313" key="4">
    <source>
        <dbReference type="Proteomes" id="UP000756530"/>
    </source>
</evidence>
<feature type="compositionally biased region" description="Polar residues" evidence="1">
    <location>
        <begin position="9"/>
        <end position="22"/>
    </location>
</feature>
<dbReference type="Pfam" id="PF02120">
    <property type="entry name" value="Flg_hook"/>
    <property type="match status" value="1"/>
</dbReference>
<protein>
    <submittedName>
        <fullName evidence="3">Flagellar hook-length control protein FliK</fullName>
    </submittedName>
</protein>
<dbReference type="InterPro" id="IPR021136">
    <property type="entry name" value="Flagellar_hook_control-like_C"/>
</dbReference>
<gene>
    <name evidence="3" type="ORF">KJP28_15945</name>
</gene>
<dbReference type="EMBL" id="JAHUZE010000004">
    <property type="protein sequence ID" value="MBV7380419.1"/>
    <property type="molecule type" value="Genomic_DNA"/>
</dbReference>
<organism evidence="3 4">
    <name type="scientific">Maritimibacter dapengensis</name>
    <dbReference type="NCBI Taxonomy" id="2836868"/>
    <lineage>
        <taxon>Bacteria</taxon>
        <taxon>Pseudomonadati</taxon>
        <taxon>Pseudomonadota</taxon>
        <taxon>Alphaproteobacteria</taxon>
        <taxon>Rhodobacterales</taxon>
        <taxon>Roseobacteraceae</taxon>
        <taxon>Maritimibacter</taxon>
    </lineage>
</organism>
<name>A0ABS6T5C3_9RHOB</name>
<feature type="domain" description="Flagellar hook-length control protein-like C-terminal" evidence="2">
    <location>
        <begin position="422"/>
        <end position="491"/>
    </location>
</feature>
<feature type="region of interest" description="Disordered" evidence="1">
    <location>
        <begin position="235"/>
        <end position="339"/>
    </location>
</feature>
<feature type="compositionally biased region" description="Polar residues" evidence="1">
    <location>
        <begin position="118"/>
        <end position="128"/>
    </location>
</feature>
<comment type="caution">
    <text evidence="3">The sequence shown here is derived from an EMBL/GenBank/DDBJ whole genome shotgun (WGS) entry which is preliminary data.</text>
</comment>
<evidence type="ECO:0000259" key="2">
    <source>
        <dbReference type="Pfam" id="PF02120"/>
    </source>
</evidence>
<proteinExistence type="predicted"/>
<keyword evidence="3" id="KW-0969">Cilium</keyword>
<feature type="compositionally biased region" description="Basic and acidic residues" evidence="1">
    <location>
        <begin position="63"/>
        <end position="78"/>
    </location>
</feature>
<accession>A0ABS6T5C3</accession>
<evidence type="ECO:0000256" key="1">
    <source>
        <dbReference type="SAM" id="MobiDB-lite"/>
    </source>
</evidence>
<feature type="compositionally biased region" description="Basic and acidic residues" evidence="1">
    <location>
        <begin position="41"/>
        <end position="52"/>
    </location>
</feature>
<keyword evidence="3" id="KW-0282">Flagellum</keyword>
<dbReference type="RefSeq" id="WP_218393627.1">
    <property type="nucleotide sequence ID" value="NZ_JAHUZE010000004.1"/>
</dbReference>